<proteinExistence type="predicted"/>
<accession>A0AAD1XNY5</accession>
<dbReference type="InterPro" id="IPR008984">
    <property type="entry name" value="SMAD_FHA_dom_sf"/>
</dbReference>
<dbReference type="SUPFAM" id="SSF57850">
    <property type="entry name" value="RING/U-box"/>
    <property type="match status" value="1"/>
</dbReference>
<feature type="compositionally biased region" description="Basic and acidic residues" evidence="4">
    <location>
        <begin position="760"/>
        <end position="772"/>
    </location>
</feature>
<evidence type="ECO:0000313" key="7">
    <source>
        <dbReference type="EMBL" id="CAI2376075.1"/>
    </source>
</evidence>
<name>A0AAD1XNY5_EUPCR</name>
<sequence>MNTNTLKNHNQLEDLIRLKQRDSCEMNGALNKKYLYLRLVTWFRDSHGLFDYDSARYTESDIFIENSYFINRDGNDGIQLAQYNVENEGGDTFRSEYENSKCLASISQISGEYYLFHKADNVASNKEKLWWVIKSFKVNKYGYRGHKLKKGDKIRFGRLVYNVRDTSIDPTNERDMEKKQNFEGNQIIANNAYGQEILGNTEVDLELYQVNGERAAQIVQNVDQPRLEALEDSVNSPRLINHETEIPQNLVTSIANNELRLANMRINTDNNDEIASFNGTNNININNYFENLSTERGNDLMNSNSFAQNAGFINDSQTHLLNDSLDQKVQPQNIASSQAIVKASFEETSSVKSQNCVCKICLSEEEDPEGDPLISPCKCIGTVKYMHVSCLREWIKSKCKISEKDYCTTYIWENLFCELCKIKYPDNVIKKKRIQIVEFEIPDQDEYVLLESFQRHEQKRVRILHVLRMNSDMRRINIGRANKCEARIIDISISRLHSQIRYEKDGFWILDSNSKFGTLIGRDKPSLLQVNEPQYVQVGRSLLIAMVEKPWCRCCIKCLVPTDIQQGASFCTCKEKFPKQCRDIYEESQENLIPVAGNPRNSHRDVLSQKENPKIIPLQEALVSQNRLNEETQDSVIVGPHSKTLAKNRMSNIETAFQDRVDSRMMNSRTRSRYDLTKPIIEHEEEAKGTIEFKNRDTLREESKGRAFASFGHSYRDPLNDSHQPFIREIDEEYKQPPDLDQNMEGALQLLHQMDERPINRGYSSDRRFSVEEEKEPCPVSRDRDSNNMKRSISAQKRILDPSEHVQEQMINPSVDAHAQEYLNKDNI</sequence>
<dbReference type="Gene3D" id="3.30.40.10">
    <property type="entry name" value="Zinc/RING finger domain, C3HC4 (zinc finger)"/>
    <property type="match status" value="1"/>
</dbReference>
<dbReference type="InterPro" id="IPR000253">
    <property type="entry name" value="FHA_dom"/>
</dbReference>
<dbReference type="Pfam" id="PF12906">
    <property type="entry name" value="RINGv"/>
    <property type="match status" value="1"/>
</dbReference>
<dbReference type="CDD" id="cd00060">
    <property type="entry name" value="FHA"/>
    <property type="match status" value="1"/>
</dbReference>
<dbReference type="GO" id="GO:0008270">
    <property type="term" value="F:zinc ion binding"/>
    <property type="evidence" value="ECO:0007669"/>
    <property type="project" value="UniProtKB-KW"/>
</dbReference>
<evidence type="ECO:0000256" key="4">
    <source>
        <dbReference type="SAM" id="MobiDB-lite"/>
    </source>
</evidence>
<evidence type="ECO:0000256" key="1">
    <source>
        <dbReference type="ARBA" id="ARBA00022723"/>
    </source>
</evidence>
<evidence type="ECO:0000256" key="2">
    <source>
        <dbReference type="ARBA" id="ARBA00022771"/>
    </source>
</evidence>
<dbReference type="CDD" id="cd16495">
    <property type="entry name" value="RING_CH-C4HC3_MARCH"/>
    <property type="match status" value="1"/>
</dbReference>
<dbReference type="PROSITE" id="PS50006">
    <property type="entry name" value="FHA_DOMAIN"/>
    <property type="match status" value="1"/>
</dbReference>
<protein>
    <submittedName>
        <fullName evidence="7">Uncharacterized protein</fullName>
    </submittedName>
</protein>
<dbReference type="PROSITE" id="PS51292">
    <property type="entry name" value="ZF_RING_CH"/>
    <property type="match status" value="1"/>
</dbReference>
<dbReference type="AlphaFoldDB" id="A0AAD1XNY5"/>
<organism evidence="7 8">
    <name type="scientific">Euplotes crassus</name>
    <dbReference type="NCBI Taxonomy" id="5936"/>
    <lineage>
        <taxon>Eukaryota</taxon>
        <taxon>Sar</taxon>
        <taxon>Alveolata</taxon>
        <taxon>Ciliophora</taxon>
        <taxon>Intramacronucleata</taxon>
        <taxon>Spirotrichea</taxon>
        <taxon>Hypotrichia</taxon>
        <taxon>Euplotida</taxon>
        <taxon>Euplotidae</taxon>
        <taxon>Moneuplotes</taxon>
    </lineage>
</organism>
<evidence type="ECO:0000313" key="8">
    <source>
        <dbReference type="Proteomes" id="UP001295684"/>
    </source>
</evidence>
<dbReference type="PANTHER" id="PTHR46210">
    <property type="entry name" value="FHA DOMAIN-CONTAINING PROTEIN"/>
    <property type="match status" value="1"/>
</dbReference>
<feature type="domain" description="FHA" evidence="5">
    <location>
        <begin position="476"/>
        <end position="525"/>
    </location>
</feature>
<dbReference type="Gene3D" id="2.60.200.20">
    <property type="match status" value="1"/>
</dbReference>
<keyword evidence="2" id="KW-0863">Zinc-finger</keyword>
<dbReference type="SMART" id="SM00744">
    <property type="entry name" value="RINGv"/>
    <property type="match status" value="1"/>
</dbReference>
<feature type="domain" description="RING-CH-type" evidence="6">
    <location>
        <begin position="350"/>
        <end position="427"/>
    </location>
</feature>
<feature type="region of interest" description="Disordered" evidence="4">
    <location>
        <begin position="760"/>
        <end position="791"/>
    </location>
</feature>
<dbReference type="Pfam" id="PF00498">
    <property type="entry name" value="FHA"/>
    <property type="match status" value="1"/>
</dbReference>
<reference evidence="7" key="1">
    <citation type="submission" date="2023-07" db="EMBL/GenBank/DDBJ databases">
        <authorList>
            <consortium name="AG Swart"/>
            <person name="Singh M."/>
            <person name="Singh A."/>
            <person name="Seah K."/>
            <person name="Emmerich C."/>
        </authorList>
    </citation>
    <scope>NUCLEOTIDE SEQUENCE</scope>
    <source>
        <strain evidence="7">DP1</strain>
    </source>
</reference>
<dbReference type="EMBL" id="CAMPGE010017606">
    <property type="protein sequence ID" value="CAI2376075.1"/>
    <property type="molecule type" value="Genomic_DNA"/>
</dbReference>
<gene>
    <name evidence="7" type="ORF">ECRASSUSDP1_LOCUS17444</name>
</gene>
<dbReference type="InterPro" id="IPR013083">
    <property type="entry name" value="Znf_RING/FYVE/PHD"/>
</dbReference>
<keyword evidence="1" id="KW-0479">Metal-binding</keyword>
<dbReference type="PANTHER" id="PTHR46210:SF1">
    <property type="entry name" value="FHA DOMAIN-CONTAINING PROTEIN"/>
    <property type="match status" value="1"/>
</dbReference>
<evidence type="ECO:0000259" key="6">
    <source>
        <dbReference type="PROSITE" id="PS51292"/>
    </source>
</evidence>
<dbReference type="Proteomes" id="UP001295684">
    <property type="component" value="Unassembled WGS sequence"/>
</dbReference>
<dbReference type="InterPro" id="IPR011016">
    <property type="entry name" value="Znf_RING-CH"/>
</dbReference>
<keyword evidence="3" id="KW-0862">Zinc</keyword>
<evidence type="ECO:0000256" key="3">
    <source>
        <dbReference type="ARBA" id="ARBA00022833"/>
    </source>
</evidence>
<dbReference type="SUPFAM" id="SSF49879">
    <property type="entry name" value="SMAD/FHA domain"/>
    <property type="match status" value="1"/>
</dbReference>
<evidence type="ECO:0000259" key="5">
    <source>
        <dbReference type="PROSITE" id="PS50006"/>
    </source>
</evidence>
<keyword evidence="8" id="KW-1185">Reference proteome</keyword>
<comment type="caution">
    <text evidence="7">The sequence shown here is derived from an EMBL/GenBank/DDBJ whole genome shotgun (WGS) entry which is preliminary data.</text>
</comment>